<dbReference type="InterPro" id="IPR006311">
    <property type="entry name" value="TAT_signal"/>
</dbReference>
<dbReference type="Gene3D" id="3.40.30.10">
    <property type="entry name" value="Glutaredoxin"/>
    <property type="match status" value="1"/>
</dbReference>
<dbReference type="Proteomes" id="UP000683291">
    <property type="component" value="Chromosome 1"/>
</dbReference>
<sequence>MAKTNKRKRAQAEKRGAAPQATRAPVNRRALLGWSIAGVALAGAAGAWGVTSFNASQAERDLSRIGQGAPAIVQIHDPQCPLCNDLQRETRKALAGLEGEPPVYLVADLTLPEGAAFARDHAAAHVTLLLFDAAGRRVQTIQGPHTRTQLQPMFARLTR</sequence>
<dbReference type="EMBL" id="CP073581">
    <property type="protein sequence ID" value="QUJ77007.1"/>
    <property type="molecule type" value="Genomic_DNA"/>
</dbReference>
<reference evidence="2" key="1">
    <citation type="submission" date="2021-04" db="EMBL/GenBank/DDBJ databases">
        <title>Complete genome sequence for Sulfitobacter sp. strain JK7-1.</title>
        <authorList>
            <person name="Park S.-J."/>
        </authorList>
    </citation>
    <scope>NUCLEOTIDE SEQUENCE</scope>
    <source>
        <strain evidence="2">JK7-1</strain>
    </source>
</reference>
<dbReference type="RefSeq" id="WP_212705203.1">
    <property type="nucleotide sequence ID" value="NZ_CP073581.1"/>
</dbReference>
<evidence type="ECO:0000313" key="3">
    <source>
        <dbReference type="Proteomes" id="UP000683291"/>
    </source>
</evidence>
<gene>
    <name evidence="2" type="ORF">KDD17_02880</name>
</gene>
<dbReference type="SUPFAM" id="SSF52833">
    <property type="entry name" value="Thioredoxin-like"/>
    <property type="match status" value="1"/>
</dbReference>
<evidence type="ECO:0008006" key="4">
    <source>
        <dbReference type="Google" id="ProtNLM"/>
    </source>
</evidence>
<keyword evidence="3" id="KW-1185">Reference proteome</keyword>
<proteinExistence type="predicted"/>
<protein>
    <recommendedName>
        <fullName evidence="4">Thioredoxin family protein</fullName>
    </recommendedName>
</protein>
<dbReference type="PROSITE" id="PS51318">
    <property type="entry name" value="TAT"/>
    <property type="match status" value="1"/>
</dbReference>
<evidence type="ECO:0000313" key="2">
    <source>
        <dbReference type="EMBL" id="QUJ77007.1"/>
    </source>
</evidence>
<organism evidence="2 3">
    <name type="scientific">Sulfitobacter albidus</name>
    <dbReference type="NCBI Taxonomy" id="2829501"/>
    <lineage>
        <taxon>Bacteria</taxon>
        <taxon>Pseudomonadati</taxon>
        <taxon>Pseudomonadota</taxon>
        <taxon>Alphaproteobacteria</taxon>
        <taxon>Rhodobacterales</taxon>
        <taxon>Roseobacteraceae</taxon>
        <taxon>Sulfitobacter</taxon>
    </lineage>
</organism>
<evidence type="ECO:0000256" key="1">
    <source>
        <dbReference type="SAM" id="MobiDB-lite"/>
    </source>
</evidence>
<dbReference type="AlphaFoldDB" id="A0A975JET6"/>
<dbReference type="KEGG" id="sual:KDD17_02880"/>
<accession>A0A975JET6</accession>
<dbReference type="InterPro" id="IPR036249">
    <property type="entry name" value="Thioredoxin-like_sf"/>
</dbReference>
<name>A0A975JET6_9RHOB</name>
<feature type="region of interest" description="Disordered" evidence="1">
    <location>
        <begin position="1"/>
        <end position="23"/>
    </location>
</feature>